<evidence type="ECO:0000256" key="1">
    <source>
        <dbReference type="SAM" id="SignalP"/>
    </source>
</evidence>
<sequence length="276" mass="31013">MIQLIFLAVFLIHLVTAVPLQYVDDSLETNLLSQIASSKIKTTKPISLVPEVVSINKASDDVLQRLFELGQQSQPIGKVLESSNFLQPVADHVDLYQGNKFIRLELFNNVNQFDIATAQGVTITEAKLIKDNTNILESSNEGSNSQNIPLDIGNNNWQQYLILNNAGLSSDITVENPQEIQVVISYKVDMQQLSETKILLEEDGLLNFAEFLYEDKNTKKQSRIEFTNYDLLSLEHDVSNKPFSSNGAETDLIAELAPQFISVKLWRRAAEKMVLL</sequence>
<protein>
    <submittedName>
        <fullName evidence="2">Uncharacterized protein</fullName>
    </submittedName>
</protein>
<keyword evidence="1" id="KW-0732">Signal</keyword>
<feature type="chain" id="PRO_5009133889" evidence="1">
    <location>
        <begin position="18"/>
        <end position="276"/>
    </location>
</feature>
<dbReference type="AlphaFoldDB" id="A0A1E3PL04"/>
<name>A0A1E3PL04_9ASCO</name>
<feature type="signal peptide" evidence="1">
    <location>
        <begin position="1"/>
        <end position="17"/>
    </location>
</feature>
<organism evidence="2 3">
    <name type="scientific">Nadsonia fulvescens var. elongata DSM 6958</name>
    <dbReference type="NCBI Taxonomy" id="857566"/>
    <lineage>
        <taxon>Eukaryota</taxon>
        <taxon>Fungi</taxon>
        <taxon>Dikarya</taxon>
        <taxon>Ascomycota</taxon>
        <taxon>Saccharomycotina</taxon>
        <taxon>Dipodascomycetes</taxon>
        <taxon>Dipodascales</taxon>
        <taxon>Dipodascales incertae sedis</taxon>
        <taxon>Nadsonia</taxon>
    </lineage>
</organism>
<keyword evidence="3" id="KW-1185">Reference proteome</keyword>
<proteinExistence type="predicted"/>
<evidence type="ECO:0000313" key="2">
    <source>
        <dbReference type="EMBL" id="ODQ66109.1"/>
    </source>
</evidence>
<accession>A0A1E3PL04</accession>
<evidence type="ECO:0000313" key="3">
    <source>
        <dbReference type="Proteomes" id="UP000095009"/>
    </source>
</evidence>
<gene>
    <name evidence="2" type="ORF">NADFUDRAFT_70406</name>
</gene>
<dbReference type="EMBL" id="KV454409">
    <property type="protein sequence ID" value="ODQ66109.1"/>
    <property type="molecule type" value="Genomic_DNA"/>
</dbReference>
<dbReference type="Proteomes" id="UP000095009">
    <property type="component" value="Unassembled WGS sequence"/>
</dbReference>
<reference evidence="2 3" key="1">
    <citation type="journal article" date="2016" name="Proc. Natl. Acad. Sci. U.S.A.">
        <title>Comparative genomics of biotechnologically important yeasts.</title>
        <authorList>
            <person name="Riley R."/>
            <person name="Haridas S."/>
            <person name="Wolfe K.H."/>
            <person name="Lopes M.R."/>
            <person name="Hittinger C.T."/>
            <person name="Goeker M."/>
            <person name="Salamov A.A."/>
            <person name="Wisecaver J.H."/>
            <person name="Long T.M."/>
            <person name="Calvey C.H."/>
            <person name="Aerts A.L."/>
            <person name="Barry K.W."/>
            <person name="Choi C."/>
            <person name="Clum A."/>
            <person name="Coughlan A.Y."/>
            <person name="Deshpande S."/>
            <person name="Douglass A.P."/>
            <person name="Hanson S.J."/>
            <person name="Klenk H.-P."/>
            <person name="LaButti K.M."/>
            <person name="Lapidus A."/>
            <person name="Lindquist E.A."/>
            <person name="Lipzen A.M."/>
            <person name="Meier-Kolthoff J.P."/>
            <person name="Ohm R.A."/>
            <person name="Otillar R.P."/>
            <person name="Pangilinan J.L."/>
            <person name="Peng Y."/>
            <person name="Rokas A."/>
            <person name="Rosa C.A."/>
            <person name="Scheuner C."/>
            <person name="Sibirny A.A."/>
            <person name="Slot J.C."/>
            <person name="Stielow J.B."/>
            <person name="Sun H."/>
            <person name="Kurtzman C.P."/>
            <person name="Blackwell M."/>
            <person name="Grigoriev I.V."/>
            <person name="Jeffries T.W."/>
        </authorList>
    </citation>
    <scope>NUCLEOTIDE SEQUENCE [LARGE SCALE GENOMIC DNA]</scope>
    <source>
        <strain evidence="2 3">DSM 6958</strain>
    </source>
</reference>